<feature type="compositionally biased region" description="Basic and acidic residues" evidence="3">
    <location>
        <begin position="1026"/>
        <end position="1036"/>
    </location>
</feature>
<dbReference type="InterPro" id="IPR043502">
    <property type="entry name" value="DNA/RNA_pol_sf"/>
</dbReference>
<dbReference type="InterPro" id="IPR036397">
    <property type="entry name" value="RNaseH_sf"/>
</dbReference>
<keyword evidence="1" id="KW-0479">Metal-binding</keyword>
<evidence type="ECO:0000256" key="2">
    <source>
        <dbReference type="ARBA" id="ARBA00022801"/>
    </source>
</evidence>
<evidence type="ECO:0000259" key="4">
    <source>
        <dbReference type="PROSITE" id="PS50994"/>
    </source>
</evidence>
<dbReference type="InterPro" id="IPR012337">
    <property type="entry name" value="RNaseH-like_sf"/>
</dbReference>
<feature type="region of interest" description="Disordered" evidence="3">
    <location>
        <begin position="1"/>
        <end position="28"/>
    </location>
</feature>
<feature type="domain" description="Integrase catalytic" evidence="4">
    <location>
        <begin position="330"/>
        <end position="505"/>
    </location>
</feature>
<protein>
    <submittedName>
        <fullName evidence="5">Retrovirus-related Pol polyprotein from transposon TNT 1-94</fullName>
    </submittedName>
</protein>
<keyword evidence="2" id="KW-0378">Hydrolase</keyword>
<dbReference type="Pfam" id="PF14244">
    <property type="entry name" value="Retrotran_gag_3"/>
    <property type="match status" value="1"/>
</dbReference>
<feature type="compositionally biased region" description="Basic and acidic residues" evidence="3">
    <location>
        <begin position="1052"/>
        <end position="1065"/>
    </location>
</feature>
<dbReference type="GO" id="GO:0015074">
    <property type="term" value="P:DNA integration"/>
    <property type="evidence" value="ECO:0007669"/>
    <property type="project" value="InterPro"/>
</dbReference>
<dbReference type="Pfam" id="PF07727">
    <property type="entry name" value="RVT_2"/>
    <property type="match status" value="1"/>
</dbReference>
<dbReference type="GO" id="GO:0046872">
    <property type="term" value="F:metal ion binding"/>
    <property type="evidence" value="ECO:0007669"/>
    <property type="project" value="UniProtKB-KW"/>
</dbReference>
<dbReference type="GO" id="GO:0016787">
    <property type="term" value="F:hydrolase activity"/>
    <property type="evidence" value="ECO:0007669"/>
    <property type="project" value="UniProtKB-KW"/>
</dbReference>
<gene>
    <name evidence="5" type="ORF">Tci_401395</name>
</gene>
<organism evidence="5">
    <name type="scientific">Tanacetum cinerariifolium</name>
    <name type="common">Dalmatian daisy</name>
    <name type="synonym">Chrysanthemum cinerariifolium</name>
    <dbReference type="NCBI Taxonomy" id="118510"/>
    <lineage>
        <taxon>Eukaryota</taxon>
        <taxon>Viridiplantae</taxon>
        <taxon>Streptophyta</taxon>
        <taxon>Embryophyta</taxon>
        <taxon>Tracheophyta</taxon>
        <taxon>Spermatophyta</taxon>
        <taxon>Magnoliopsida</taxon>
        <taxon>eudicotyledons</taxon>
        <taxon>Gunneridae</taxon>
        <taxon>Pentapetalae</taxon>
        <taxon>asterids</taxon>
        <taxon>campanulids</taxon>
        <taxon>Asterales</taxon>
        <taxon>Asteraceae</taxon>
        <taxon>Asteroideae</taxon>
        <taxon>Anthemideae</taxon>
        <taxon>Anthemidinae</taxon>
        <taxon>Tanacetum</taxon>
    </lineage>
</organism>
<dbReference type="SUPFAM" id="SSF53098">
    <property type="entry name" value="Ribonuclease H-like"/>
    <property type="match status" value="1"/>
</dbReference>
<dbReference type="SUPFAM" id="SSF56672">
    <property type="entry name" value="DNA/RNA polymerases"/>
    <property type="match status" value="1"/>
</dbReference>
<dbReference type="Gene3D" id="3.30.420.10">
    <property type="entry name" value="Ribonuclease H-like superfamily/Ribonuclease H"/>
    <property type="match status" value="1"/>
</dbReference>
<accession>A0A699HIP1</accession>
<dbReference type="EMBL" id="BKCJ010166741">
    <property type="protein sequence ID" value="GEY29421.1"/>
    <property type="molecule type" value="Genomic_DNA"/>
</dbReference>
<name>A0A699HIP1_TANCI</name>
<feature type="region of interest" description="Disordered" evidence="3">
    <location>
        <begin position="1026"/>
        <end position="1109"/>
    </location>
</feature>
<comment type="caution">
    <text evidence="5">The sequence shown here is derived from an EMBL/GenBank/DDBJ whole genome shotgun (WGS) entry which is preliminary data.</text>
</comment>
<dbReference type="InterPro" id="IPR029472">
    <property type="entry name" value="Copia-like_N"/>
</dbReference>
<dbReference type="InterPro" id="IPR001584">
    <property type="entry name" value="Integrase_cat-core"/>
</dbReference>
<dbReference type="InterPro" id="IPR039537">
    <property type="entry name" value="Retrotran_Ty1/copia-like"/>
</dbReference>
<proteinExistence type="predicted"/>
<dbReference type="GO" id="GO:0003676">
    <property type="term" value="F:nucleic acid binding"/>
    <property type="evidence" value="ECO:0007669"/>
    <property type="project" value="InterPro"/>
</dbReference>
<feature type="region of interest" description="Disordered" evidence="3">
    <location>
        <begin position="595"/>
        <end position="614"/>
    </location>
</feature>
<sequence length="1109" mass="125978">MVNSDDNPSLNNNFNQDSRSQNLMNNPLHLASSDHPGMMLTSTPFNGSNFLGWSRTIKMVLGAKLKLSDLWKELEERYGQSNGPLIYHVERELSIVAQGNSTVAAYFNKLKKFWDELHSLNGVPVYNCGKMRECTCGVPEKFLEIDSNQNVKKDSRNDGKNQGGKKNKKGNRIASQVVSDFSSYMANEIPFDFEYENEGKDSDQSNIASSSKPHAGKLLKTQSLIAIFLPTMFLFQDPSTKKVLAVGEGFNNLYICKPSSSSSIKQSSFNFPYLFSFVNKEFQSKHVASDLFHARLGHTSVSKLVHVGECNQKGVAQLSCDTCLLAKKHRLPFPLSHTKSLVAFELIHVDVWGPYKVSALNGAHYFFTIVDDFSRCTWTYLLHTKDQVLSILCNFMVYIASHFNAKPKFLRSDNGTKIVNGDYLAYLRKQGIVHQKSMVYTQQQNAIVERKHRHLLDTARALKFHYGLPNKFWGDCVLTATYLINKMPMKILDWKTPFEMLHGEPPSYDHLRFIGCLCFSIVIKPHKDKFTPRSIKSVLIGYPPVQKEDEDFVPCYVPDVSPENDEPNTPSKNDMSNTSFVPDISSDTVMPNTPFNGSNSSIPNEMPSIRRSTRTTTQPVWLKDFVTSKHRVSLVVSDKDKQPVYPLFQEADFHNYPNDHVASLAHVLATSEPNSYFQAASDPKWVEAMEKEPKALKINDTWQLTELPEGHKAISSKWVYKIKYFPNGKVERYKASLVIRGFDQKERVDYKHTFSLLEKAATVRVLIAIATAKGWPIHQLDINNAFLHGFVEEEIYMKPPEGYTKVSQGQVCKLNKSLYGIKQASRQWNQELSKFLVTLGFIQSKHDYSLFVKAQCDFFTVALVYVDDILITGSSNKDITETKLALDSNFTIKDLGLARYFLGTELCTTDSGSLTNSLDTRNHLKIRTTFLSGQPGCPYLCINKLAPSVGPSTRSYSEEERIMANTTPPMTTVMKPTNNPGEANTAPKVNIQELCEEYYEDILPIIMEKARHERLKDVHARLDFEEGPQERAKENSRYSNTRAKNTKPKRVKIQDRLKYSDRPVFDRLGNQRQSVFDRLSKASPNTTRSRPRKINPKDPLRGRSHTRTL</sequence>
<evidence type="ECO:0000256" key="3">
    <source>
        <dbReference type="SAM" id="MobiDB-lite"/>
    </source>
</evidence>
<evidence type="ECO:0000313" key="5">
    <source>
        <dbReference type="EMBL" id="GEY29421.1"/>
    </source>
</evidence>
<dbReference type="PROSITE" id="PS50994">
    <property type="entry name" value="INTEGRASE"/>
    <property type="match status" value="1"/>
</dbReference>
<dbReference type="Pfam" id="PF00665">
    <property type="entry name" value="rve"/>
    <property type="match status" value="1"/>
</dbReference>
<dbReference type="PANTHER" id="PTHR42648">
    <property type="entry name" value="TRANSPOSASE, PUTATIVE-RELATED"/>
    <property type="match status" value="1"/>
</dbReference>
<dbReference type="PANTHER" id="PTHR42648:SF31">
    <property type="entry name" value="RNA-DIRECTED DNA POLYMERASE"/>
    <property type="match status" value="1"/>
</dbReference>
<dbReference type="InterPro" id="IPR013103">
    <property type="entry name" value="RVT_2"/>
</dbReference>
<reference evidence="5" key="1">
    <citation type="journal article" date="2019" name="Sci. Rep.">
        <title>Draft genome of Tanacetum cinerariifolium, the natural source of mosquito coil.</title>
        <authorList>
            <person name="Yamashiro T."/>
            <person name="Shiraishi A."/>
            <person name="Satake H."/>
            <person name="Nakayama K."/>
        </authorList>
    </citation>
    <scope>NUCLEOTIDE SEQUENCE</scope>
</reference>
<evidence type="ECO:0000256" key="1">
    <source>
        <dbReference type="ARBA" id="ARBA00022723"/>
    </source>
</evidence>
<feature type="non-terminal residue" evidence="5">
    <location>
        <position position="1109"/>
    </location>
</feature>
<dbReference type="AlphaFoldDB" id="A0A699HIP1"/>
<feature type="region of interest" description="Disordered" evidence="3">
    <location>
        <begin position="147"/>
        <end position="171"/>
    </location>
</feature>
<feature type="compositionally biased region" description="Polar residues" evidence="3">
    <location>
        <begin position="1"/>
        <end position="25"/>
    </location>
</feature>